<evidence type="ECO:0000313" key="2">
    <source>
        <dbReference type="Proteomes" id="UP000008022"/>
    </source>
</evidence>
<organism evidence="1 2">
    <name type="scientific">Oryza rufipogon</name>
    <name type="common">Brownbeard rice</name>
    <name type="synonym">Asian wild rice</name>
    <dbReference type="NCBI Taxonomy" id="4529"/>
    <lineage>
        <taxon>Eukaryota</taxon>
        <taxon>Viridiplantae</taxon>
        <taxon>Streptophyta</taxon>
        <taxon>Embryophyta</taxon>
        <taxon>Tracheophyta</taxon>
        <taxon>Spermatophyta</taxon>
        <taxon>Magnoliopsida</taxon>
        <taxon>Liliopsida</taxon>
        <taxon>Poales</taxon>
        <taxon>Poaceae</taxon>
        <taxon>BOP clade</taxon>
        <taxon>Oryzoideae</taxon>
        <taxon>Oryzeae</taxon>
        <taxon>Oryzinae</taxon>
        <taxon>Oryza</taxon>
    </lineage>
</organism>
<dbReference type="OMA" id="MELLLPW"/>
<dbReference type="Proteomes" id="UP000008022">
    <property type="component" value="Unassembled WGS sequence"/>
</dbReference>
<name>A0A0E0NGL6_ORYRU</name>
<dbReference type="HOGENOM" id="CLU_141899_0_0_1"/>
<keyword evidence="2" id="KW-1185">Reference proteome</keyword>
<sequence length="157" mass="17895">MELLLPWTQRMEVFVFFSPPLSYSQCSNATNGELCRRTGRLGRPEVAAAPVEELAKSLHGLEVFDLRGKAKDRKFLSCFGRLIVFETIDAGCLQVVLCRKRADLLAAKQVSLVADSSLRISRNKENTSNAQSDAFFYSLYFFQSTRFHLQKHKMFSF</sequence>
<dbReference type="EnsemblPlants" id="ORUFI02G22180.1">
    <property type="protein sequence ID" value="ORUFI02G22180.1"/>
    <property type="gene ID" value="ORUFI02G22180"/>
</dbReference>
<reference evidence="1" key="2">
    <citation type="submission" date="2015-06" db="UniProtKB">
        <authorList>
            <consortium name="EnsemblPlants"/>
        </authorList>
    </citation>
    <scope>IDENTIFICATION</scope>
</reference>
<evidence type="ECO:0000313" key="1">
    <source>
        <dbReference type="EnsemblPlants" id="ORUFI02G22180.1"/>
    </source>
</evidence>
<dbReference type="Gramene" id="ORUFI02G22180.1">
    <property type="protein sequence ID" value="ORUFI02G22180.1"/>
    <property type="gene ID" value="ORUFI02G22180"/>
</dbReference>
<dbReference type="STRING" id="4529.A0A0E0NGL6"/>
<reference evidence="2" key="1">
    <citation type="submission" date="2013-06" db="EMBL/GenBank/DDBJ databases">
        <authorList>
            <person name="Zhao Q."/>
        </authorList>
    </citation>
    <scope>NUCLEOTIDE SEQUENCE</scope>
    <source>
        <strain evidence="2">cv. W1943</strain>
    </source>
</reference>
<protein>
    <submittedName>
        <fullName evidence="1">Uncharacterized protein</fullName>
    </submittedName>
</protein>
<accession>A0A0E0NGL6</accession>
<dbReference type="AlphaFoldDB" id="A0A0E0NGL6"/>
<proteinExistence type="predicted"/>